<evidence type="ECO:0000313" key="2">
    <source>
        <dbReference type="EMBL" id="KPI42400.1"/>
    </source>
</evidence>
<dbReference type="GeneID" id="28742163"/>
<accession>A0A0N1HTK6</accession>
<feature type="region of interest" description="Disordered" evidence="1">
    <location>
        <begin position="255"/>
        <end position="347"/>
    </location>
</feature>
<feature type="compositionally biased region" description="Polar residues" evidence="1">
    <location>
        <begin position="293"/>
        <end position="306"/>
    </location>
</feature>
<feature type="compositionally biased region" description="Low complexity" evidence="1">
    <location>
        <begin position="274"/>
        <end position="284"/>
    </location>
</feature>
<name>A0A0N1HTK6_9EURO</name>
<gene>
    <name evidence="2" type="ORF">AB675_9721</name>
</gene>
<keyword evidence="3" id="KW-1185">Reference proteome</keyword>
<evidence type="ECO:0000256" key="1">
    <source>
        <dbReference type="SAM" id="MobiDB-lite"/>
    </source>
</evidence>
<comment type="caution">
    <text evidence="2">The sequence shown here is derived from an EMBL/GenBank/DDBJ whole genome shotgun (WGS) entry which is preliminary data.</text>
</comment>
<dbReference type="VEuPathDB" id="FungiDB:AB675_9721"/>
<protein>
    <submittedName>
        <fullName evidence="2">Uncharacterized protein</fullName>
    </submittedName>
</protein>
<evidence type="ECO:0000313" key="3">
    <source>
        <dbReference type="Proteomes" id="UP000038010"/>
    </source>
</evidence>
<proteinExistence type="predicted"/>
<sequence>MSSNNNDFATQSDNSGSVQSVIESFCDLEQIGAADRDASEHQHLITETLNGSLSLANDQRRFDTCFESLSEEVCGGVPFLRVGVDDLPCSTLISTVSSQSSVAQSEIPAKQMRAGLGESSERLPAKDEWEMQISGCQRLSQSSGSTASSELLTIVESCPEQHNNSSFTSLERYLEESQFLDLSGHNTSETLESTGEDLSTTDLSNYLESGPSTPELLEEQEIGGEHKCIFEAHSTRTFSALQNMPESTSLRMATHSTPVTPHRSRRSSILSFGSIRRSNSSNSTDNDDLRNSELNTFSLHSGSFTPPTDARPCERRSSLLRRLTRTSAKSANDKLGTKVPSGCRPQDRDFEVKRRKTLDDYLVADDQDDEDMLLF</sequence>
<dbReference type="Proteomes" id="UP000038010">
    <property type="component" value="Unassembled WGS sequence"/>
</dbReference>
<dbReference type="AlphaFoldDB" id="A0A0N1HTK6"/>
<dbReference type="EMBL" id="LFJN01000007">
    <property type="protein sequence ID" value="KPI42400.1"/>
    <property type="molecule type" value="Genomic_DNA"/>
</dbReference>
<organism evidence="2 3">
    <name type="scientific">Cyphellophora attinorum</name>
    <dbReference type="NCBI Taxonomy" id="1664694"/>
    <lineage>
        <taxon>Eukaryota</taxon>
        <taxon>Fungi</taxon>
        <taxon>Dikarya</taxon>
        <taxon>Ascomycota</taxon>
        <taxon>Pezizomycotina</taxon>
        <taxon>Eurotiomycetes</taxon>
        <taxon>Chaetothyriomycetidae</taxon>
        <taxon>Chaetothyriales</taxon>
        <taxon>Cyphellophoraceae</taxon>
        <taxon>Cyphellophora</taxon>
    </lineage>
</organism>
<dbReference type="RefSeq" id="XP_018002363.1">
    <property type="nucleotide sequence ID" value="XM_018150283.1"/>
</dbReference>
<reference evidence="2 3" key="1">
    <citation type="submission" date="2015-06" db="EMBL/GenBank/DDBJ databases">
        <title>Draft genome of the ant-associated black yeast Phialophora attae CBS 131958.</title>
        <authorList>
            <person name="Moreno L.F."/>
            <person name="Stielow B.J."/>
            <person name="de Hoog S."/>
            <person name="Vicente V.A."/>
            <person name="Weiss V.A."/>
            <person name="de Vries M."/>
            <person name="Cruz L.M."/>
            <person name="Souza E.M."/>
        </authorList>
    </citation>
    <scope>NUCLEOTIDE SEQUENCE [LARGE SCALE GENOMIC DNA]</scope>
    <source>
        <strain evidence="2 3">CBS 131958</strain>
    </source>
</reference>